<dbReference type="InterPro" id="IPR004046">
    <property type="entry name" value="GST_C"/>
</dbReference>
<proteinExistence type="inferred from homology"/>
<dbReference type="InterPro" id="IPR045073">
    <property type="entry name" value="Omega/Tau-like"/>
</dbReference>
<dbReference type="GeneID" id="111008627"/>
<evidence type="ECO:0000256" key="3">
    <source>
        <dbReference type="ARBA" id="ARBA00022679"/>
    </source>
</evidence>
<comment type="catalytic activity">
    <reaction evidence="5">
        <text>RX + glutathione = an S-substituted glutathione + a halide anion + H(+)</text>
        <dbReference type="Rhea" id="RHEA:16437"/>
        <dbReference type="ChEBI" id="CHEBI:15378"/>
        <dbReference type="ChEBI" id="CHEBI:16042"/>
        <dbReference type="ChEBI" id="CHEBI:17792"/>
        <dbReference type="ChEBI" id="CHEBI:57925"/>
        <dbReference type="ChEBI" id="CHEBI:90779"/>
        <dbReference type="EC" id="2.5.1.18"/>
    </reaction>
</comment>
<feature type="domain" description="GST N-terminal" evidence="6">
    <location>
        <begin position="5"/>
        <end position="84"/>
    </location>
</feature>
<keyword evidence="2" id="KW-0216">Detoxification</keyword>
<dbReference type="FunFam" id="3.40.30.10:FF:000014">
    <property type="entry name" value="Tau class glutathione S-transferase"/>
    <property type="match status" value="1"/>
</dbReference>
<dbReference type="PROSITE" id="PS50404">
    <property type="entry name" value="GST_NTER"/>
    <property type="match status" value="1"/>
</dbReference>
<dbReference type="SFLD" id="SFLDG00358">
    <property type="entry name" value="Main_(cytGST)"/>
    <property type="match status" value="1"/>
</dbReference>
<gene>
    <name evidence="9" type="primary">LOC111008627</name>
</gene>
<dbReference type="Gene3D" id="1.20.1050.10">
    <property type="match status" value="1"/>
</dbReference>
<dbReference type="GO" id="GO:0004364">
    <property type="term" value="F:glutathione transferase activity"/>
    <property type="evidence" value="ECO:0007669"/>
    <property type="project" value="UniProtKB-EC"/>
</dbReference>
<dbReference type="PANTHER" id="PTHR11260:SF753">
    <property type="entry name" value="GLUTATHIONE TRANSFERASE"/>
    <property type="match status" value="1"/>
</dbReference>
<sequence length="234" mass="26369">MAEENRVILHGAWASPYAKAVELALRVKGIPFDYVEEDLRNKSPLLLSYNPVHKKVPVLVHNGRPISESLLIIQYIDETWKNKGPSLLPSDPYKRAQIRFWVTFLHQQVFEAVLRVFKTSGEVQERAVGEVGERLGQVEEGLKELISEGEAFVNGDELGVLDIVMCSLLGAYELQQKVLGMTLIDKERHPLMVRWLSAMAEHPTVKEATPPPEKTLGLLRFLRHKALELESAAA</sequence>
<dbReference type="InterPro" id="IPR040079">
    <property type="entry name" value="Glutathione_S-Trfase"/>
</dbReference>
<dbReference type="Gene3D" id="3.40.30.10">
    <property type="entry name" value="Glutaredoxin"/>
    <property type="match status" value="1"/>
</dbReference>
<dbReference type="CDD" id="cd03058">
    <property type="entry name" value="GST_N_Tau"/>
    <property type="match status" value="1"/>
</dbReference>
<evidence type="ECO:0000256" key="4">
    <source>
        <dbReference type="ARBA" id="ARBA00025743"/>
    </source>
</evidence>
<dbReference type="GO" id="GO:0006749">
    <property type="term" value="P:glutathione metabolic process"/>
    <property type="evidence" value="ECO:0007669"/>
    <property type="project" value="InterPro"/>
</dbReference>
<dbReference type="GO" id="GO:0005737">
    <property type="term" value="C:cytoplasm"/>
    <property type="evidence" value="ECO:0007669"/>
    <property type="project" value="TreeGrafter"/>
</dbReference>
<accession>A0A6J1C644</accession>
<dbReference type="InterPro" id="IPR010987">
    <property type="entry name" value="Glutathione-S-Trfase_C-like"/>
</dbReference>
<reference evidence="9" key="1">
    <citation type="submission" date="2025-08" db="UniProtKB">
        <authorList>
            <consortium name="RefSeq"/>
        </authorList>
    </citation>
    <scope>IDENTIFICATION</scope>
    <source>
        <strain evidence="9">OHB3-1</strain>
    </source>
</reference>
<dbReference type="PANTHER" id="PTHR11260">
    <property type="entry name" value="GLUTATHIONE S-TRANSFERASE, GST, SUPERFAMILY, GST DOMAIN CONTAINING"/>
    <property type="match status" value="1"/>
</dbReference>
<dbReference type="GO" id="GO:0009407">
    <property type="term" value="P:toxin catabolic process"/>
    <property type="evidence" value="ECO:0007669"/>
    <property type="project" value="UniProtKB-ARBA"/>
</dbReference>
<evidence type="ECO:0000256" key="5">
    <source>
        <dbReference type="ARBA" id="ARBA00047960"/>
    </source>
</evidence>
<evidence type="ECO:0000256" key="2">
    <source>
        <dbReference type="ARBA" id="ARBA00022575"/>
    </source>
</evidence>
<dbReference type="EC" id="2.5.1.18" evidence="1"/>
<dbReference type="Pfam" id="PF13417">
    <property type="entry name" value="GST_N_3"/>
    <property type="match status" value="1"/>
</dbReference>
<dbReference type="SFLD" id="SFLDG01152">
    <property type="entry name" value="Main.3:_Omega-_and_Tau-like"/>
    <property type="match status" value="1"/>
</dbReference>
<dbReference type="FunFam" id="1.20.1050.10:FF:000016">
    <property type="entry name" value="Glutathione S-transferase U9"/>
    <property type="match status" value="1"/>
</dbReference>
<evidence type="ECO:0000313" key="8">
    <source>
        <dbReference type="Proteomes" id="UP000504603"/>
    </source>
</evidence>
<evidence type="ECO:0000313" key="9">
    <source>
        <dbReference type="RefSeq" id="XP_022137064.1"/>
    </source>
</evidence>
<evidence type="ECO:0000256" key="1">
    <source>
        <dbReference type="ARBA" id="ARBA00012452"/>
    </source>
</evidence>
<dbReference type="OrthoDB" id="4951845at2759"/>
<dbReference type="SFLD" id="SFLDS00019">
    <property type="entry name" value="Glutathione_Transferase_(cytos"/>
    <property type="match status" value="1"/>
</dbReference>
<dbReference type="KEGG" id="mcha:111008627"/>
<dbReference type="PROSITE" id="PS50405">
    <property type="entry name" value="GST_CTER"/>
    <property type="match status" value="1"/>
</dbReference>
<dbReference type="InterPro" id="IPR036249">
    <property type="entry name" value="Thioredoxin-like_sf"/>
</dbReference>
<dbReference type="InterPro" id="IPR045074">
    <property type="entry name" value="GST_C_Tau"/>
</dbReference>
<keyword evidence="8" id="KW-1185">Reference proteome</keyword>
<comment type="similarity">
    <text evidence="4">Belongs to the GST superfamily. Tau family.</text>
</comment>
<dbReference type="Proteomes" id="UP000504603">
    <property type="component" value="Unplaced"/>
</dbReference>
<dbReference type="CDD" id="cd03185">
    <property type="entry name" value="GST_C_Tau"/>
    <property type="match status" value="1"/>
</dbReference>
<dbReference type="InterPro" id="IPR036282">
    <property type="entry name" value="Glutathione-S-Trfase_C_sf"/>
</dbReference>
<dbReference type="AlphaFoldDB" id="A0A6J1C644"/>
<organism evidence="8 9">
    <name type="scientific">Momordica charantia</name>
    <name type="common">Bitter gourd</name>
    <name type="synonym">Balsam pear</name>
    <dbReference type="NCBI Taxonomy" id="3673"/>
    <lineage>
        <taxon>Eukaryota</taxon>
        <taxon>Viridiplantae</taxon>
        <taxon>Streptophyta</taxon>
        <taxon>Embryophyta</taxon>
        <taxon>Tracheophyta</taxon>
        <taxon>Spermatophyta</taxon>
        <taxon>Magnoliopsida</taxon>
        <taxon>eudicotyledons</taxon>
        <taxon>Gunneridae</taxon>
        <taxon>Pentapetalae</taxon>
        <taxon>rosids</taxon>
        <taxon>fabids</taxon>
        <taxon>Cucurbitales</taxon>
        <taxon>Cucurbitaceae</taxon>
        <taxon>Momordiceae</taxon>
        <taxon>Momordica</taxon>
    </lineage>
</organism>
<dbReference type="SUPFAM" id="SSF47616">
    <property type="entry name" value="GST C-terminal domain-like"/>
    <property type="match status" value="1"/>
</dbReference>
<name>A0A6J1C644_MOMCH</name>
<dbReference type="InterPro" id="IPR004045">
    <property type="entry name" value="Glutathione_S-Trfase_N"/>
</dbReference>
<protein>
    <recommendedName>
        <fullName evidence="1">glutathione transferase</fullName>
        <ecNumber evidence="1">2.5.1.18</ecNumber>
    </recommendedName>
</protein>
<keyword evidence="3" id="KW-0808">Transferase</keyword>
<feature type="domain" description="GST C-terminal" evidence="7">
    <location>
        <begin position="91"/>
        <end position="229"/>
    </location>
</feature>
<dbReference type="SUPFAM" id="SSF52833">
    <property type="entry name" value="Thioredoxin-like"/>
    <property type="match status" value="1"/>
</dbReference>
<dbReference type="Pfam" id="PF00043">
    <property type="entry name" value="GST_C"/>
    <property type="match status" value="1"/>
</dbReference>
<evidence type="ECO:0000259" key="6">
    <source>
        <dbReference type="PROSITE" id="PS50404"/>
    </source>
</evidence>
<evidence type="ECO:0000259" key="7">
    <source>
        <dbReference type="PROSITE" id="PS50405"/>
    </source>
</evidence>
<dbReference type="RefSeq" id="XP_022137064.1">
    <property type="nucleotide sequence ID" value="XM_022281372.1"/>
</dbReference>